<protein>
    <recommendedName>
        <fullName evidence="1">BTB domain-containing protein</fullName>
    </recommendedName>
</protein>
<proteinExistence type="predicted"/>
<keyword evidence="3" id="KW-1185">Reference proteome</keyword>
<dbReference type="OrthoDB" id="6359943at2759"/>
<dbReference type="SMART" id="SM00225">
    <property type="entry name" value="BTB"/>
    <property type="match status" value="1"/>
</dbReference>
<sequence length="444" mass="50421">MGRQAAFISASSSLVPLSLSRMSSGSRMSKRKEYLELWKSHQLMILSGRFKRMSNVHNCRWIQYSQLIEKDEWKLRHMTLSLASSCWGYEANLEIQAGLNAEKNDWEKLHFDFTLVPTKDHVSLRVCFPWLRGSVIYGSAWFYDYCVISVGLFNQQKQIAFKKYFHVEPESQGCGKSDHSSTDEIASFSNDKFISVAELQKHGSHVPEIGKGTFIPVEIGITMRIHKGYTKDLFLPMVDTKMTFSSHWQPQLSGNQAGKKKLRGNTSNNADVVFILNSSTAGPGLDCDVIPAHKAILMANSPVFEKMFETQMQERETGLIQLEPDVSSAAFQAFLDYLYDVTPTYFVENIPVNLQVLKLAHKYQVQPLIELCAMNVVGNPNALLSAKSILAVFTAGCMYDLWDLKFRTAQWVHRNKAKVKSIEFDQLVEFYSDLFIICDVTAEI</sequence>
<dbReference type="EMBL" id="CAJVCH010050322">
    <property type="protein sequence ID" value="CAG7718009.1"/>
    <property type="molecule type" value="Genomic_DNA"/>
</dbReference>
<dbReference type="CDD" id="cd18186">
    <property type="entry name" value="BTB_POZ_ZBTB_KLHL-like"/>
    <property type="match status" value="1"/>
</dbReference>
<dbReference type="Proteomes" id="UP000708208">
    <property type="component" value="Unassembled WGS sequence"/>
</dbReference>
<gene>
    <name evidence="2" type="ORF">AFUS01_LOCUS7433</name>
</gene>
<accession>A0A8J2NXK6</accession>
<dbReference type="Pfam" id="PF00651">
    <property type="entry name" value="BTB"/>
    <property type="match status" value="1"/>
</dbReference>
<evidence type="ECO:0000313" key="2">
    <source>
        <dbReference type="EMBL" id="CAG7718009.1"/>
    </source>
</evidence>
<comment type="caution">
    <text evidence="2">The sequence shown here is derived from an EMBL/GenBank/DDBJ whole genome shotgun (WGS) entry which is preliminary data.</text>
</comment>
<feature type="domain" description="BTB" evidence="1">
    <location>
        <begin position="270"/>
        <end position="340"/>
    </location>
</feature>
<evidence type="ECO:0000313" key="3">
    <source>
        <dbReference type="Proteomes" id="UP000708208"/>
    </source>
</evidence>
<dbReference type="AlphaFoldDB" id="A0A8J2NXK6"/>
<organism evidence="2 3">
    <name type="scientific">Allacma fusca</name>
    <dbReference type="NCBI Taxonomy" id="39272"/>
    <lineage>
        <taxon>Eukaryota</taxon>
        <taxon>Metazoa</taxon>
        <taxon>Ecdysozoa</taxon>
        <taxon>Arthropoda</taxon>
        <taxon>Hexapoda</taxon>
        <taxon>Collembola</taxon>
        <taxon>Symphypleona</taxon>
        <taxon>Sminthuridae</taxon>
        <taxon>Allacma</taxon>
    </lineage>
</organism>
<dbReference type="PANTHER" id="PTHR24413">
    <property type="entry name" value="SPECKLE-TYPE POZ PROTEIN"/>
    <property type="match status" value="1"/>
</dbReference>
<evidence type="ECO:0000259" key="1">
    <source>
        <dbReference type="PROSITE" id="PS50097"/>
    </source>
</evidence>
<dbReference type="InterPro" id="IPR000210">
    <property type="entry name" value="BTB/POZ_dom"/>
</dbReference>
<reference evidence="2" key="1">
    <citation type="submission" date="2021-06" db="EMBL/GenBank/DDBJ databases">
        <authorList>
            <person name="Hodson N. C."/>
            <person name="Mongue J. A."/>
            <person name="Jaron S. K."/>
        </authorList>
    </citation>
    <scope>NUCLEOTIDE SEQUENCE</scope>
</reference>
<dbReference type="PROSITE" id="PS50097">
    <property type="entry name" value="BTB"/>
    <property type="match status" value="1"/>
</dbReference>
<name>A0A8J2NXK6_9HEXA</name>